<dbReference type="RefSeq" id="WP_314799597.1">
    <property type="nucleotide sequence ID" value="NZ_CP130319.1"/>
</dbReference>
<dbReference type="SMART" id="SM00418">
    <property type="entry name" value="HTH_ARSR"/>
    <property type="match status" value="1"/>
</dbReference>
<accession>A0AA96LNB2</accession>
<feature type="domain" description="HTH arsR-type" evidence="4">
    <location>
        <begin position="1"/>
        <end position="93"/>
    </location>
</feature>
<evidence type="ECO:0000256" key="2">
    <source>
        <dbReference type="ARBA" id="ARBA00023125"/>
    </source>
</evidence>
<proteinExistence type="predicted"/>
<dbReference type="PROSITE" id="PS50987">
    <property type="entry name" value="HTH_ARSR_2"/>
    <property type="match status" value="1"/>
</dbReference>
<dbReference type="GO" id="GO:0003677">
    <property type="term" value="F:DNA binding"/>
    <property type="evidence" value="ECO:0007669"/>
    <property type="project" value="UniProtKB-KW"/>
</dbReference>
<dbReference type="Gene3D" id="1.10.10.10">
    <property type="entry name" value="Winged helix-like DNA-binding domain superfamily/Winged helix DNA-binding domain"/>
    <property type="match status" value="1"/>
</dbReference>
<dbReference type="InterPro" id="IPR011991">
    <property type="entry name" value="ArsR-like_HTH"/>
</dbReference>
<organism evidence="5 6">
    <name type="scientific">Paenibacillus roseopurpureus</name>
    <dbReference type="NCBI Taxonomy" id="2918901"/>
    <lineage>
        <taxon>Bacteria</taxon>
        <taxon>Bacillati</taxon>
        <taxon>Bacillota</taxon>
        <taxon>Bacilli</taxon>
        <taxon>Bacillales</taxon>
        <taxon>Paenibacillaceae</taxon>
        <taxon>Paenibacillus</taxon>
    </lineage>
</organism>
<evidence type="ECO:0000313" key="5">
    <source>
        <dbReference type="EMBL" id="WNR44174.1"/>
    </source>
</evidence>
<dbReference type="InterPro" id="IPR051081">
    <property type="entry name" value="HTH_MetalResp_TranReg"/>
</dbReference>
<dbReference type="InterPro" id="IPR001845">
    <property type="entry name" value="HTH_ArsR_DNA-bd_dom"/>
</dbReference>
<dbReference type="EMBL" id="CP130319">
    <property type="protein sequence ID" value="WNR44174.1"/>
    <property type="molecule type" value="Genomic_DNA"/>
</dbReference>
<keyword evidence="3" id="KW-0804">Transcription</keyword>
<evidence type="ECO:0000259" key="4">
    <source>
        <dbReference type="PROSITE" id="PS50987"/>
    </source>
</evidence>
<dbReference type="SUPFAM" id="SSF46785">
    <property type="entry name" value="Winged helix' DNA-binding domain"/>
    <property type="match status" value="1"/>
</dbReference>
<name>A0AA96LNB2_9BACL</name>
<dbReference type="InterPro" id="IPR036390">
    <property type="entry name" value="WH_DNA-bd_sf"/>
</dbReference>
<keyword evidence="2" id="KW-0238">DNA-binding</keyword>
<dbReference type="Proteomes" id="UP001304650">
    <property type="component" value="Chromosome"/>
</dbReference>
<evidence type="ECO:0000313" key="6">
    <source>
        <dbReference type="Proteomes" id="UP001304650"/>
    </source>
</evidence>
<dbReference type="PANTHER" id="PTHR33154:SF33">
    <property type="entry name" value="TRANSCRIPTIONAL REPRESSOR SDPR"/>
    <property type="match status" value="1"/>
</dbReference>
<dbReference type="GO" id="GO:0003700">
    <property type="term" value="F:DNA-binding transcription factor activity"/>
    <property type="evidence" value="ECO:0007669"/>
    <property type="project" value="InterPro"/>
</dbReference>
<keyword evidence="6" id="KW-1185">Reference proteome</keyword>
<dbReference type="CDD" id="cd00090">
    <property type="entry name" value="HTH_ARSR"/>
    <property type="match status" value="1"/>
</dbReference>
<protein>
    <submittedName>
        <fullName evidence="5">Metalloregulator ArsR/SmtB family transcription factor</fullName>
    </submittedName>
</protein>
<evidence type="ECO:0000256" key="1">
    <source>
        <dbReference type="ARBA" id="ARBA00023015"/>
    </source>
</evidence>
<sequence>MAIPSQKHDVFQAIADPTRRQVLQLLGDQELPVTVISSNFPMSRTAVSKHLRILAEAGLVTERKVGRETRYRLEPEPLMELKRWLSYYERYWENKLNVLKRFVEQEDNAEGLVYPRLDVVNPNS</sequence>
<evidence type="ECO:0000256" key="3">
    <source>
        <dbReference type="ARBA" id="ARBA00023163"/>
    </source>
</evidence>
<dbReference type="KEGG" id="proo:MJB10_24335"/>
<dbReference type="PRINTS" id="PR00778">
    <property type="entry name" value="HTHARSR"/>
</dbReference>
<gene>
    <name evidence="5" type="ORF">MJB10_24335</name>
</gene>
<dbReference type="PANTHER" id="PTHR33154">
    <property type="entry name" value="TRANSCRIPTIONAL REGULATOR, ARSR FAMILY"/>
    <property type="match status" value="1"/>
</dbReference>
<reference evidence="5" key="1">
    <citation type="submission" date="2022-02" db="EMBL/GenBank/DDBJ databases">
        <title>Paenibacillus sp. MBLB1832 Whole Genome Shotgun Sequencing.</title>
        <authorList>
            <person name="Hwang C.Y."/>
            <person name="Cho E.-S."/>
            <person name="Seo M.-J."/>
        </authorList>
    </citation>
    <scope>NUCLEOTIDE SEQUENCE</scope>
    <source>
        <strain evidence="5">MBLB1832</strain>
    </source>
</reference>
<dbReference type="InterPro" id="IPR036388">
    <property type="entry name" value="WH-like_DNA-bd_sf"/>
</dbReference>
<dbReference type="NCBIfam" id="NF033788">
    <property type="entry name" value="HTH_metalloreg"/>
    <property type="match status" value="1"/>
</dbReference>
<dbReference type="Pfam" id="PF12840">
    <property type="entry name" value="HTH_20"/>
    <property type="match status" value="1"/>
</dbReference>
<keyword evidence="1" id="KW-0805">Transcription regulation</keyword>
<dbReference type="AlphaFoldDB" id="A0AA96LNB2"/>